<name>A0A1V2ZW96_9GAMM</name>
<keyword evidence="1" id="KW-0175">Coiled coil</keyword>
<dbReference type="GO" id="GO:0043683">
    <property type="term" value="P:type IV pilus assembly"/>
    <property type="evidence" value="ECO:0007669"/>
    <property type="project" value="InterPro"/>
</dbReference>
<proteinExistence type="predicted"/>
<dbReference type="InterPro" id="IPR007445">
    <property type="entry name" value="PilO"/>
</dbReference>
<dbReference type="Pfam" id="PF04350">
    <property type="entry name" value="PilO"/>
    <property type="match status" value="1"/>
</dbReference>
<dbReference type="Gene3D" id="1.10.287.540">
    <property type="entry name" value="Helix hairpin bin"/>
    <property type="match status" value="1"/>
</dbReference>
<evidence type="ECO:0000256" key="2">
    <source>
        <dbReference type="SAM" id="Phobius"/>
    </source>
</evidence>
<dbReference type="Gene3D" id="3.30.70.60">
    <property type="match status" value="1"/>
</dbReference>
<organism evidence="3 4">
    <name type="scientific">Thioalkalivibrio halophilus</name>
    <dbReference type="NCBI Taxonomy" id="252474"/>
    <lineage>
        <taxon>Bacteria</taxon>
        <taxon>Pseudomonadati</taxon>
        <taxon>Pseudomonadota</taxon>
        <taxon>Gammaproteobacteria</taxon>
        <taxon>Chromatiales</taxon>
        <taxon>Ectothiorhodospiraceae</taxon>
        <taxon>Thioalkalivibrio</taxon>
    </lineage>
</organism>
<keyword evidence="2" id="KW-1133">Transmembrane helix</keyword>
<dbReference type="EMBL" id="MUZR01000050">
    <property type="protein sequence ID" value="OOC09408.1"/>
    <property type="molecule type" value="Genomic_DNA"/>
</dbReference>
<feature type="transmembrane region" description="Helical" evidence="2">
    <location>
        <begin position="20"/>
        <end position="41"/>
    </location>
</feature>
<dbReference type="PIRSF" id="PIRSF016482">
    <property type="entry name" value="PilO"/>
    <property type="match status" value="1"/>
</dbReference>
<dbReference type="AlphaFoldDB" id="A0A1V2ZW96"/>
<comment type="caution">
    <text evidence="3">The sequence shown here is derived from an EMBL/GenBank/DDBJ whole genome shotgun (WGS) entry which is preliminary data.</text>
</comment>
<keyword evidence="4" id="KW-1185">Reference proteome</keyword>
<evidence type="ECO:0000256" key="1">
    <source>
        <dbReference type="SAM" id="Coils"/>
    </source>
</evidence>
<dbReference type="OrthoDB" id="9802133at2"/>
<evidence type="ECO:0000313" key="4">
    <source>
        <dbReference type="Proteomes" id="UP000189177"/>
    </source>
</evidence>
<evidence type="ECO:0000313" key="3">
    <source>
        <dbReference type="EMBL" id="OOC09408.1"/>
    </source>
</evidence>
<sequence>MDLKNLNEIDFNNIGEAPWIVKGVILLVIIAVILGLTYYFVIDDQLSDLERAEREEQQLRDEFEDKQQRAANLDDYREQLAEMEDMFVELLELLPTSAEIPSLLVDVSQTALQTGLEIELFEPRSHRERDFYAEVPIRLRLRGDYEELAEFVSGVSSMPRVVTMHDMRIRRAGDSDFDLVMNAEARTYRYLEDN</sequence>
<dbReference type="PANTHER" id="PTHR39555">
    <property type="entry name" value="FIMBRIAL ASSEMBLY PROTEIN PILO-LIKE PROTEIN-RELATED"/>
    <property type="match status" value="1"/>
</dbReference>
<keyword evidence="2" id="KW-0472">Membrane</keyword>
<reference evidence="3 4" key="1">
    <citation type="submission" date="2017-02" db="EMBL/GenBank/DDBJ databases">
        <title>Genomic diversity within the haloalkaliphilic genus Thioalkalivibrio.</title>
        <authorList>
            <person name="Ahn A.-C."/>
            <person name="Meier-Kolthoff J."/>
            <person name="Overmars L."/>
            <person name="Richter M."/>
            <person name="Woyke T."/>
            <person name="Sorokin D.Y."/>
            <person name="Muyzer G."/>
        </authorList>
    </citation>
    <scope>NUCLEOTIDE SEQUENCE [LARGE SCALE GENOMIC DNA]</scope>
    <source>
        <strain evidence="3 4">HL17</strain>
    </source>
</reference>
<dbReference type="STRING" id="252474.B1A74_10995"/>
<accession>A0A1V2ZW96</accession>
<dbReference type="GO" id="GO:0043107">
    <property type="term" value="P:type IV pilus-dependent motility"/>
    <property type="evidence" value="ECO:0007669"/>
    <property type="project" value="InterPro"/>
</dbReference>
<dbReference type="InterPro" id="IPR014717">
    <property type="entry name" value="Transl_elong_EF1B/ribsomal_bS6"/>
</dbReference>
<dbReference type="PANTHER" id="PTHR39555:SF1">
    <property type="entry name" value="TYPE IV PILUS INNER MEMBRANE COMPONENT PILO"/>
    <property type="match status" value="1"/>
</dbReference>
<gene>
    <name evidence="3" type="ORF">B1A74_10995</name>
</gene>
<keyword evidence="2" id="KW-0812">Transmembrane</keyword>
<feature type="coiled-coil region" evidence="1">
    <location>
        <begin position="42"/>
        <end position="93"/>
    </location>
</feature>
<protein>
    <submittedName>
        <fullName evidence="3">Pilus assembly protein PilO</fullName>
    </submittedName>
</protein>
<dbReference type="RefSeq" id="WP_024329093.1">
    <property type="nucleotide sequence ID" value="NZ_MUZR01000050.1"/>
</dbReference>
<dbReference type="Proteomes" id="UP000189177">
    <property type="component" value="Unassembled WGS sequence"/>
</dbReference>